<feature type="binding site" evidence="7">
    <location>
        <position position="222"/>
    </location>
    <ligand>
        <name>Zn(2+)</name>
        <dbReference type="ChEBI" id="CHEBI:29105"/>
        <note>catalytic</note>
    </ligand>
</feature>
<evidence type="ECO:0000313" key="10">
    <source>
        <dbReference type="EMBL" id="USP74225.1"/>
    </source>
</evidence>
<feature type="transmembrane region" description="Helical" evidence="9">
    <location>
        <begin position="29"/>
        <end position="50"/>
    </location>
</feature>
<keyword evidence="11" id="KW-1185">Reference proteome</keyword>
<dbReference type="EMBL" id="CP089274">
    <property type="protein sequence ID" value="USP74225.1"/>
    <property type="molecule type" value="Genomic_DNA"/>
</dbReference>
<keyword evidence="5 9" id="KW-1133">Transmembrane helix</keyword>
<feature type="binding site" evidence="7">
    <location>
        <position position="48"/>
    </location>
    <ligand>
        <name>Zn(2+)</name>
        <dbReference type="ChEBI" id="CHEBI:29105"/>
        <note>catalytic</note>
    </ligand>
</feature>
<dbReference type="GO" id="GO:0005789">
    <property type="term" value="C:endoplasmic reticulum membrane"/>
    <property type="evidence" value="ECO:0007669"/>
    <property type="project" value="TreeGrafter"/>
</dbReference>
<comment type="subcellular location">
    <subcellularLocation>
        <location evidence="1">Membrane</location>
        <topology evidence="1">Multi-pass membrane protein</topology>
    </subcellularLocation>
</comment>
<dbReference type="Pfam" id="PF05875">
    <property type="entry name" value="Ceramidase"/>
    <property type="match status" value="1"/>
</dbReference>
<feature type="transmembrane region" description="Helical" evidence="9">
    <location>
        <begin position="219"/>
        <end position="239"/>
    </location>
</feature>
<dbReference type="VEuPathDB" id="FungiDB:yc1106_01499"/>
<comment type="similarity">
    <text evidence="2">Belongs to the alkaline ceramidase family.</text>
</comment>
<evidence type="ECO:0000256" key="9">
    <source>
        <dbReference type="SAM" id="Phobius"/>
    </source>
</evidence>
<name>A0A9Q8Z310_CURCL</name>
<proteinExistence type="inferred from homology"/>
<evidence type="ECO:0000256" key="8">
    <source>
        <dbReference type="SAM" id="MobiDB-lite"/>
    </source>
</evidence>
<organism evidence="10 11">
    <name type="scientific">Curvularia clavata</name>
    <dbReference type="NCBI Taxonomy" id="95742"/>
    <lineage>
        <taxon>Eukaryota</taxon>
        <taxon>Fungi</taxon>
        <taxon>Dikarya</taxon>
        <taxon>Ascomycota</taxon>
        <taxon>Pezizomycotina</taxon>
        <taxon>Dothideomycetes</taxon>
        <taxon>Pleosporomycetidae</taxon>
        <taxon>Pleosporales</taxon>
        <taxon>Pleosporineae</taxon>
        <taxon>Pleosporaceae</taxon>
        <taxon>Curvularia</taxon>
    </lineage>
</organism>
<dbReference type="Proteomes" id="UP001056012">
    <property type="component" value="Chromosome 1"/>
</dbReference>
<evidence type="ECO:0000256" key="7">
    <source>
        <dbReference type="PIRSR" id="PIRSR608901-2"/>
    </source>
</evidence>
<dbReference type="PANTHER" id="PTHR46187">
    <property type="entry name" value="ALKALINE CERAMIDASE 3"/>
    <property type="match status" value="1"/>
</dbReference>
<dbReference type="GO" id="GO:0046514">
    <property type="term" value="P:ceramide catabolic process"/>
    <property type="evidence" value="ECO:0007669"/>
    <property type="project" value="TreeGrafter"/>
</dbReference>
<keyword evidence="7" id="KW-0862">Zinc</keyword>
<protein>
    <submittedName>
        <fullName evidence="10">Alkaline ceramidase-like protein</fullName>
    </submittedName>
</protein>
<feature type="transmembrane region" description="Helical" evidence="9">
    <location>
        <begin position="62"/>
        <end position="78"/>
    </location>
</feature>
<comment type="cofactor">
    <cofactor evidence="7">
        <name>Zn(2+)</name>
        <dbReference type="ChEBI" id="CHEBI:29105"/>
    </cofactor>
</comment>
<keyword evidence="4" id="KW-0378">Hydrolase</keyword>
<keyword evidence="3 9" id="KW-0812">Transmembrane</keyword>
<dbReference type="GO" id="GO:0016811">
    <property type="term" value="F:hydrolase activity, acting on carbon-nitrogen (but not peptide) bonds, in linear amides"/>
    <property type="evidence" value="ECO:0007669"/>
    <property type="project" value="InterPro"/>
</dbReference>
<keyword evidence="7" id="KW-0479">Metal-binding</keyword>
<dbReference type="OrthoDB" id="187171at2759"/>
<evidence type="ECO:0000313" key="11">
    <source>
        <dbReference type="Proteomes" id="UP001056012"/>
    </source>
</evidence>
<accession>A0A9Q8Z310</accession>
<evidence type="ECO:0000256" key="3">
    <source>
        <dbReference type="ARBA" id="ARBA00022692"/>
    </source>
</evidence>
<feature type="binding site" evidence="7">
    <location>
        <position position="218"/>
    </location>
    <ligand>
        <name>Zn(2+)</name>
        <dbReference type="ChEBI" id="CHEBI:29105"/>
        <note>catalytic</note>
    </ligand>
</feature>
<keyword evidence="6 9" id="KW-0472">Membrane</keyword>
<sequence>MVNSFTNILFMYLAAKGIRNCLKNEHDTVFLVAFVGYLLVGSGSFCFHATLKYPWQLVDELSMIYTTCLMNFATFSYGKSRQYATVLAIFLASLAVFITLYYHYLQDPVFHQVAYGILTAIVLFRAIYVMEVNIRPGFRSQERDEANPRLQSGAKTEREQEDQRDAKILSTMWKMIAFGLSIFLGGFAIWNLDNEHCSRLIQWRRRIGMPWGFVLEGHGWWHLMTGVGAYFYIVWGIWLRHCLNYRQDEYELLWPNLWTMPVVVRRKGVATNGRTNAAAKKGL</sequence>
<evidence type="ECO:0000256" key="5">
    <source>
        <dbReference type="ARBA" id="ARBA00022989"/>
    </source>
</evidence>
<dbReference type="GO" id="GO:0046872">
    <property type="term" value="F:metal ion binding"/>
    <property type="evidence" value="ECO:0007669"/>
    <property type="project" value="UniProtKB-KW"/>
</dbReference>
<feature type="region of interest" description="Disordered" evidence="8">
    <location>
        <begin position="143"/>
        <end position="163"/>
    </location>
</feature>
<dbReference type="InterPro" id="IPR008901">
    <property type="entry name" value="ACER"/>
</dbReference>
<evidence type="ECO:0000256" key="2">
    <source>
        <dbReference type="ARBA" id="ARBA00009780"/>
    </source>
</evidence>
<reference evidence="10" key="1">
    <citation type="submission" date="2021-12" db="EMBL/GenBank/DDBJ databases">
        <title>Curvularia clavata genome.</title>
        <authorList>
            <person name="Cao Y."/>
        </authorList>
    </citation>
    <scope>NUCLEOTIDE SEQUENCE</scope>
    <source>
        <strain evidence="10">Yc1106</strain>
    </source>
</reference>
<evidence type="ECO:0000256" key="1">
    <source>
        <dbReference type="ARBA" id="ARBA00004141"/>
    </source>
</evidence>
<dbReference type="GO" id="GO:0046513">
    <property type="term" value="P:ceramide biosynthetic process"/>
    <property type="evidence" value="ECO:0007669"/>
    <property type="project" value="TreeGrafter"/>
</dbReference>
<evidence type="ECO:0000256" key="6">
    <source>
        <dbReference type="ARBA" id="ARBA00023136"/>
    </source>
</evidence>
<evidence type="ECO:0000256" key="4">
    <source>
        <dbReference type="ARBA" id="ARBA00022801"/>
    </source>
</evidence>
<feature type="transmembrane region" description="Helical" evidence="9">
    <location>
        <begin position="172"/>
        <end position="190"/>
    </location>
</feature>
<feature type="transmembrane region" description="Helical" evidence="9">
    <location>
        <begin position="85"/>
        <end position="104"/>
    </location>
</feature>
<dbReference type="AlphaFoldDB" id="A0A9Q8Z310"/>
<gene>
    <name evidence="10" type="ORF">yc1106_01499</name>
</gene>
<dbReference type="PANTHER" id="PTHR46187:SF3">
    <property type="entry name" value="ALKALINE CERAMIDASE 3"/>
    <property type="match status" value="1"/>
</dbReference>
<feature type="transmembrane region" description="Helical" evidence="9">
    <location>
        <begin position="110"/>
        <end position="130"/>
    </location>
</feature>